<dbReference type="PANTHER" id="PTHR30173">
    <property type="entry name" value="SIGMA 19 FACTOR"/>
    <property type="match status" value="1"/>
</dbReference>
<protein>
    <submittedName>
        <fullName evidence="4">RNA polymerase sigma factor SigJ</fullName>
    </submittedName>
</protein>
<dbReference type="NCBIfam" id="TIGR02937">
    <property type="entry name" value="sigma70-ECF"/>
    <property type="match status" value="1"/>
</dbReference>
<dbReference type="InterPro" id="IPR032710">
    <property type="entry name" value="NTF2-like_dom_sf"/>
</dbReference>
<dbReference type="GO" id="GO:0016987">
    <property type="term" value="F:sigma factor activity"/>
    <property type="evidence" value="ECO:0007669"/>
    <property type="project" value="InterPro"/>
</dbReference>
<dbReference type="InterPro" id="IPR014284">
    <property type="entry name" value="RNA_pol_sigma-70_dom"/>
</dbReference>
<dbReference type="NCBIfam" id="NF007214">
    <property type="entry name" value="PRK09636.1"/>
    <property type="match status" value="1"/>
</dbReference>
<feature type="domain" description="RNA polymerase sigma factor 70 region 4 type 2" evidence="3">
    <location>
        <begin position="116"/>
        <end position="166"/>
    </location>
</feature>
<comment type="subunit">
    <text evidence="1">Interacts transiently with the RNA polymerase catalytic core formed by RpoA, RpoB, RpoC and RpoZ (2 alpha, 1 beta, 1 beta' and 1 omega subunit) to form the RNA polymerase holoenzyme that can initiate transcription.</text>
</comment>
<dbReference type="GO" id="GO:0003677">
    <property type="term" value="F:DNA binding"/>
    <property type="evidence" value="ECO:0007669"/>
    <property type="project" value="InterPro"/>
</dbReference>
<accession>A0A4Y3PJE0</accession>
<dbReference type="InterPro" id="IPR013325">
    <property type="entry name" value="RNA_pol_sigma_r2"/>
</dbReference>
<feature type="domain" description="RNA polymerase sigma-70 region 2" evidence="2">
    <location>
        <begin position="16"/>
        <end position="80"/>
    </location>
</feature>
<dbReference type="GO" id="GO:0006352">
    <property type="term" value="P:DNA-templated transcription initiation"/>
    <property type="evidence" value="ECO:0007669"/>
    <property type="project" value="InterPro"/>
</dbReference>
<dbReference type="PANTHER" id="PTHR30173:SF36">
    <property type="entry name" value="ECF RNA POLYMERASE SIGMA FACTOR SIGJ"/>
    <property type="match status" value="1"/>
</dbReference>
<dbReference type="Pfam" id="PF08281">
    <property type="entry name" value="Sigma70_r4_2"/>
    <property type="match status" value="1"/>
</dbReference>
<dbReference type="InterPro" id="IPR052704">
    <property type="entry name" value="ECF_Sigma-70_Domain"/>
</dbReference>
<evidence type="ECO:0000313" key="5">
    <source>
        <dbReference type="Proteomes" id="UP000316882"/>
    </source>
</evidence>
<dbReference type="Proteomes" id="UP000316882">
    <property type="component" value="Unassembled WGS sequence"/>
</dbReference>
<dbReference type="InterPro" id="IPR013249">
    <property type="entry name" value="RNA_pol_sigma70_r4_t2"/>
</dbReference>
<dbReference type="Pfam" id="PF04542">
    <property type="entry name" value="Sigma70_r2"/>
    <property type="match status" value="1"/>
</dbReference>
<dbReference type="Gene3D" id="1.10.10.10">
    <property type="entry name" value="Winged helix-like DNA-binding domain superfamily/Winged helix DNA-binding domain"/>
    <property type="match status" value="1"/>
</dbReference>
<dbReference type="InterPro" id="IPR013324">
    <property type="entry name" value="RNA_pol_sigma_r3/r4-like"/>
</dbReference>
<organism evidence="4 5">
    <name type="scientific">Brevibacillus parabrevis</name>
    <dbReference type="NCBI Taxonomy" id="54914"/>
    <lineage>
        <taxon>Bacteria</taxon>
        <taxon>Bacillati</taxon>
        <taxon>Bacillota</taxon>
        <taxon>Bacilli</taxon>
        <taxon>Bacillales</taxon>
        <taxon>Paenibacillaceae</taxon>
        <taxon>Brevibacillus</taxon>
    </lineage>
</organism>
<dbReference type="AlphaFoldDB" id="A0A4Y3PJE0"/>
<comment type="caution">
    <text evidence="4">The sequence shown here is derived from an EMBL/GenBank/DDBJ whole genome shotgun (WGS) entry which is preliminary data.</text>
</comment>
<sequence>MLTLDARGSEHAMETLYQQYKGLLFRLAYQLTGSATDAEDIVQDVFLKAYDVELEQIAEPKAYLCKMTTNRCLDLLKSARHRRELYTGPWLPEPIPTPGADSYESVITKDLLSYAMLVLLERLSPVERAVFVLREAFAFDYDEIAQLVGKSQANCRKIISRCKAKLGLDADEQLHAHEKEIGEEWIGRFLHALEHGNVNALLTLLSADAELLSDGGGKVFAAIRPVVSGKRVAEFLLGLMRFAAQGSPYEVGLASLNGQTALVIRQNDAVDTVVFLHSKAEKIHRLYFVRNPDKLKAVL</sequence>
<dbReference type="STRING" id="54914.AV540_25130"/>
<name>A0A4Y3PJE0_BREPA</name>
<dbReference type="SUPFAM" id="SSF54427">
    <property type="entry name" value="NTF2-like"/>
    <property type="match status" value="1"/>
</dbReference>
<dbReference type="SUPFAM" id="SSF88946">
    <property type="entry name" value="Sigma2 domain of RNA polymerase sigma factors"/>
    <property type="match status" value="1"/>
</dbReference>
<evidence type="ECO:0000259" key="3">
    <source>
        <dbReference type="Pfam" id="PF08281"/>
    </source>
</evidence>
<dbReference type="InterPro" id="IPR007627">
    <property type="entry name" value="RNA_pol_sigma70_r2"/>
</dbReference>
<dbReference type="NCBIfam" id="TIGR02957">
    <property type="entry name" value="SigX4"/>
    <property type="match status" value="1"/>
</dbReference>
<evidence type="ECO:0000256" key="1">
    <source>
        <dbReference type="ARBA" id="ARBA00011344"/>
    </source>
</evidence>
<dbReference type="EMBL" id="BJMH01000013">
    <property type="protein sequence ID" value="GEB33427.1"/>
    <property type="molecule type" value="Genomic_DNA"/>
</dbReference>
<dbReference type="SUPFAM" id="SSF88659">
    <property type="entry name" value="Sigma3 and sigma4 domains of RNA polymerase sigma factors"/>
    <property type="match status" value="1"/>
</dbReference>
<dbReference type="InterPro" id="IPR014303">
    <property type="entry name" value="RNA_pol_sigma-70_ECF"/>
</dbReference>
<evidence type="ECO:0000259" key="2">
    <source>
        <dbReference type="Pfam" id="PF04542"/>
    </source>
</evidence>
<dbReference type="Gene3D" id="1.10.1740.10">
    <property type="match status" value="1"/>
</dbReference>
<dbReference type="InterPro" id="IPR036388">
    <property type="entry name" value="WH-like_DNA-bd_sf"/>
</dbReference>
<gene>
    <name evidence="4" type="primary">rpoE_1</name>
    <name evidence="4" type="ORF">BPA01_30070</name>
</gene>
<reference evidence="4 5" key="1">
    <citation type="submission" date="2019-06" db="EMBL/GenBank/DDBJ databases">
        <title>Whole genome shotgun sequence of Brevibacillus parabrevis NBRC 12334.</title>
        <authorList>
            <person name="Hosoyama A."/>
            <person name="Uohara A."/>
            <person name="Ohji S."/>
            <person name="Ichikawa N."/>
        </authorList>
    </citation>
    <scope>NUCLEOTIDE SEQUENCE [LARGE SCALE GENOMIC DNA]</scope>
    <source>
        <strain evidence="4 5">NBRC 12334</strain>
    </source>
</reference>
<proteinExistence type="predicted"/>
<evidence type="ECO:0000313" key="4">
    <source>
        <dbReference type="EMBL" id="GEB33427.1"/>
    </source>
</evidence>
<keyword evidence="5" id="KW-1185">Reference proteome</keyword>